<keyword evidence="1 2" id="KW-0784">Thiamine biosynthesis</keyword>
<evidence type="ECO:0000256" key="2">
    <source>
        <dbReference type="HAMAP-Rule" id="MF_02128"/>
    </source>
</evidence>
<dbReference type="GO" id="GO:0009030">
    <property type="term" value="F:thiamine-phosphate kinase activity"/>
    <property type="evidence" value="ECO:0007669"/>
    <property type="project" value="UniProtKB-UniRule"/>
</dbReference>
<comment type="similarity">
    <text evidence="2">Belongs to the thiamine-monophosphate kinase family.</text>
</comment>
<feature type="binding site" evidence="2">
    <location>
        <position position="54"/>
    </location>
    <ligand>
        <name>substrate</name>
    </ligand>
</feature>
<dbReference type="GO" id="GO:0005524">
    <property type="term" value="F:ATP binding"/>
    <property type="evidence" value="ECO:0007669"/>
    <property type="project" value="UniProtKB-UniRule"/>
</dbReference>
<proteinExistence type="inferred from homology"/>
<feature type="binding site" evidence="2">
    <location>
        <position position="75"/>
    </location>
    <ligand>
        <name>Mg(2+)</name>
        <dbReference type="ChEBI" id="CHEBI:18420"/>
        <label>2</label>
    </ligand>
</feature>
<keyword evidence="2" id="KW-0547">Nucleotide-binding</keyword>
<feature type="domain" description="PurM-like N-terminal" evidence="3">
    <location>
        <begin position="28"/>
        <end position="138"/>
    </location>
</feature>
<comment type="pathway">
    <text evidence="2">Cofactor biosynthesis; thiamine diphosphate biosynthesis; thiamine diphosphate from thiamine phosphate: step 1/1.</text>
</comment>
<dbReference type="Gene3D" id="3.90.650.10">
    <property type="entry name" value="PurM-like C-terminal domain"/>
    <property type="match status" value="1"/>
</dbReference>
<dbReference type="Pfam" id="PF00586">
    <property type="entry name" value="AIRS"/>
    <property type="match status" value="1"/>
</dbReference>
<dbReference type="Gene3D" id="3.30.1330.10">
    <property type="entry name" value="PurM-like, N-terminal domain"/>
    <property type="match status" value="1"/>
</dbReference>
<keyword evidence="6" id="KW-1185">Reference proteome</keyword>
<dbReference type="NCBIfam" id="TIGR01379">
    <property type="entry name" value="thiL"/>
    <property type="match status" value="1"/>
</dbReference>
<dbReference type="GO" id="GO:0009228">
    <property type="term" value="P:thiamine biosynthetic process"/>
    <property type="evidence" value="ECO:0007669"/>
    <property type="project" value="UniProtKB-KW"/>
</dbReference>
<feature type="binding site" evidence="2">
    <location>
        <position position="308"/>
    </location>
    <ligand>
        <name>substrate</name>
    </ligand>
</feature>
<dbReference type="GO" id="GO:0009229">
    <property type="term" value="P:thiamine diphosphate biosynthetic process"/>
    <property type="evidence" value="ECO:0007669"/>
    <property type="project" value="UniProtKB-UniRule"/>
</dbReference>
<gene>
    <name evidence="2" type="primary">thiL</name>
    <name evidence="5" type="ORF">MARLIPOL_17398</name>
</gene>
<feature type="binding site" evidence="2">
    <location>
        <position position="209"/>
    </location>
    <ligand>
        <name>Mg(2+)</name>
        <dbReference type="ChEBI" id="CHEBI:18420"/>
        <label>3</label>
    </ligand>
</feature>
<dbReference type="EMBL" id="ASAD01000024">
    <property type="protein sequence ID" value="EON90722.1"/>
    <property type="molecule type" value="Genomic_DNA"/>
</dbReference>
<dbReference type="PIRSF" id="PIRSF005303">
    <property type="entry name" value="Thiam_monoph_kin"/>
    <property type="match status" value="1"/>
</dbReference>
<comment type="catalytic activity">
    <reaction evidence="2">
        <text>thiamine phosphate + ATP = thiamine diphosphate + ADP</text>
        <dbReference type="Rhea" id="RHEA:15913"/>
        <dbReference type="ChEBI" id="CHEBI:30616"/>
        <dbReference type="ChEBI" id="CHEBI:37575"/>
        <dbReference type="ChEBI" id="CHEBI:58937"/>
        <dbReference type="ChEBI" id="CHEBI:456216"/>
        <dbReference type="EC" id="2.7.4.16"/>
    </reaction>
</comment>
<feature type="binding site" evidence="2">
    <location>
        <position position="211"/>
    </location>
    <ligand>
        <name>ATP</name>
        <dbReference type="ChEBI" id="CHEBI:30616"/>
    </ligand>
</feature>
<evidence type="ECO:0000313" key="5">
    <source>
        <dbReference type="EMBL" id="EON90722.1"/>
    </source>
</evidence>
<feature type="binding site" evidence="2">
    <location>
        <position position="146"/>
    </location>
    <ligand>
        <name>ATP</name>
        <dbReference type="ChEBI" id="CHEBI:30616"/>
    </ligand>
</feature>
<dbReference type="EC" id="2.7.4.16" evidence="2"/>
<feature type="binding site" evidence="2">
    <location>
        <position position="30"/>
    </location>
    <ligand>
        <name>Mg(2+)</name>
        <dbReference type="ChEBI" id="CHEBI:18420"/>
        <label>3</label>
    </ligand>
</feature>
<feature type="binding site" evidence="2">
    <location>
        <begin position="121"/>
        <end position="122"/>
    </location>
    <ligand>
        <name>ATP</name>
        <dbReference type="ChEBI" id="CHEBI:30616"/>
    </ligand>
</feature>
<comment type="caution">
    <text evidence="5">The sequence shown here is derived from an EMBL/GenBank/DDBJ whole genome shotgun (WGS) entry which is preliminary data.</text>
</comment>
<keyword evidence="2 5" id="KW-0418">Kinase</keyword>
<dbReference type="PANTHER" id="PTHR30270:SF0">
    <property type="entry name" value="THIAMINE-MONOPHOSPHATE KINASE"/>
    <property type="match status" value="1"/>
</dbReference>
<evidence type="ECO:0000313" key="6">
    <source>
        <dbReference type="Proteomes" id="UP000016540"/>
    </source>
</evidence>
<feature type="domain" description="PurM-like C-terminal" evidence="4">
    <location>
        <begin position="151"/>
        <end position="297"/>
    </location>
</feature>
<dbReference type="RefSeq" id="WP_012139705.1">
    <property type="nucleotide sequence ID" value="NZ_KE007330.1"/>
</dbReference>
<dbReference type="Proteomes" id="UP000016540">
    <property type="component" value="Unassembled WGS sequence"/>
</dbReference>
<feature type="binding site" evidence="2">
    <location>
        <position position="47"/>
    </location>
    <ligand>
        <name>Mg(2+)</name>
        <dbReference type="ChEBI" id="CHEBI:18420"/>
        <label>1</label>
    </ligand>
</feature>
<dbReference type="Pfam" id="PF02769">
    <property type="entry name" value="AIRS_C"/>
    <property type="match status" value="1"/>
</dbReference>
<organism evidence="5 6">
    <name type="scientific">Marinobacter lipolyticus SM19</name>
    <dbReference type="NCBI Taxonomy" id="1318628"/>
    <lineage>
        <taxon>Bacteria</taxon>
        <taxon>Pseudomonadati</taxon>
        <taxon>Pseudomonadota</taxon>
        <taxon>Gammaproteobacteria</taxon>
        <taxon>Pseudomonadales</taxon>
        <taxon>Marinobacteraceae</taxon>
        <taxon>Marinobacter</taxon>
    </lineage>
</organism>
<keyword evidence="2" id="KW-0067">ATP-binding</keyword>
<dbReference type="InterPro" id="IPR036676">
    <property type="entry name" value="PurM-like_C_sf"/>
</dbReference>
<protein>
    <recommendedName>
        <fullName evidence="2">Thiamine-monophosphate kinase</fullName>
        <shortName evidence="2">TMP kinase</shortName>
        <shortName evidence="2">Thiamine-phosphate kinase</shortName>
        <ecNumber evidence="2">2.7.4.16</ecNumber>
    </recommendedName>
</protein>
<dbReference type="UniPathway" id="UPA00060">
    <property type="reaction ID" value="UER00142"/>
</dbReference>
<feature type="binding site" evidence="2">
    <location>
        <position position="260"/>
    </location>
    <ligand>
        <name>substrate</name>
    </ligand>
</feature>
<feature type="binding site" evidence="2">
    <location>
        <position position="30"/>
    </location>
    <ligand>
        <name>Mg(2+)</name>
        <dbReference type="ChEBI" id="CHEBI:18420"/>
        <label>4</label>
    </ligand>
</feature>
<dbReference type="InterPro" id="IPR036921">
    <property type="entry name" value="PurM-like_N_sf"/>
</dbReference>
<accession>R8AWN1</accession>
<feature type="binding site" evidence="2">
    <location>
        <position position="212"/>
    </location>
    <ligand>
        <name>Mg(2+)</name>
        <dbReference type="ChEBI" id="CHEBI:18420"/>
        <label>5</label>
    </ligand>
</feature>
<dbReference type="STRING" id="1318628.MARLIPOL_17398"/>
<feature type="binding site" evidence="2">
    <location>
        <position position="75"/>
    </location>
    <ligand>
        <name>Mg(2+)</name>
        <dbReference type="ChEBI" id="CHEBI:18420"/>
        <label>3</label>
    </ligand>
</feature>
<dbReference type="PATRIC" id="fig|1318628.3.peg.3477"/>
<dbReference type="SUPFAM" id="SSF55326">
    <property type="entry name" value="PurM N-terminal domain-like"/>
    <property type="match status" value="1"/>
</dbReference>
<feature type="binding site" evidence="2">
    <location>
        <position position="47"/>
    </location>
    <ligand>
        <name>Mg(2+)</name>
        <dbReference type="ChEBI" id="CHEBI:18420"/>
        <label>2</label>
    </ligand>
</feature>
<keyword evidence="2" id="KW-0808">Transferase</keyword>
<dbReference type="PANTHER" id="PTHR30270">
    <property type="entry name" value="THIAMINE-MONOPHOSPHATE KINASE"/>
    <property type="match status" value="1"/>
</dbReference>
<comment type="miscellaneous">
    <text evidence="2">Reaction mechanism of ThiL seems to utilize a direct, inline transfer of the gamma-phosphate of ATP to TMP rather than a phosphorylated enzyme intermediate.</text>
</comment>
<evidence type="ECO:0000256" key="1">
    <source>
        <dbReference type="ARBA" id="ARBA00022977"/>
    </source>
</evidence>
<feature type="binding site" evidence="2">
    <location>
        <position position="75"/>
    </location>
    <ligand>
        <name>Mg(2+)</name>
        <dbReference type="ChEBI" id="CHEBI:18420"/>
        <label>4</label>
    </ligand>
</feature>
<dbReference type="GO" id="GO:0000287">
    <property type="term" value="F:magnesium ion binding"/>
    <property type="evidence" value="ECO:0007669"/>
    <property type="project" value="UniProtKB-UniRule"/>
</dbReference>
<dbReference type="OrthoDB" id="9802811at2"/>
<evidence type="ECO:0000259" key="4">
    <source>
        <dbReference type="Pfam" id="PF02769"/>
    </source>
</evidence>
<dbReference type="InterPro" id="IPR016188">
    <property type="entry name" value="PurM-like_N"/>
</dbReference>
<dbReference type="HOGENOM" id="CLU_046964_3_0_6"/>
<name>R8AWN1_9GAMM</name>
<keyword evidence="2" id="KW-0460">Magnesium</keyword>
<keyword evidence="2" id="KW-0479">Metal-binding</keyword>
<feature type="binding site" evidence="2">
    <location>
        <position position="45"/>
    </location>
    <ligand>
        <name>Mg(2+)</name>
        <dbReference type="ChEBI" id="CHEBI:18420"/>
        <label>4</label>
    </ligand>
</feature>
<dbReference type="AlphaFoldDB" id="R8AWN1"/>
<reference evidence="5 6" key="1">
    <citation type="journal article" date="2013" name="Genome Announc.">
        <title>Draft Genome Sequence of the Moderately Halophilic Bacterium Marinobacter lipolyticus Strain SM19.</title>
        <authorList>
            <person name="Papke R.T."/>
            <person name="de la Haba R.R."/>
            <person name="Infante-Dominguez C."/>
            <person name="Perez D."/>
            <person name="Sanchez-Porro C."/>
            <person name="Lapierre P."/>
            <person name="Ventosa A."/>
        </authorList>
    </citation>
    <scope>NUCLEOTIDE SEQUENCE [LARGE SCALE GENOMIC DNA]</scope>
    <source>
        <strain evidence="5 6">SM19</strain>
    </source>
</reference>
<evidence type="ECO:0000259" key="3">
    <source>
        <dbReference type="Pfam" id="PF00586"/>
    </source>
</evidence>
<dbReference type="eggNOG" id="COG0611">
    <property type="taxonomic scope" value="Bacteria"/>
</dbReference>
<comment type="function">
    <text evidence="2">Catalyzes the ATP-dependent phosphorylation of thiamine-monophosphate (TMP) to form thiamine-pyrophosphate (TPP), the active form of vitamin B1.</text>
</comment>
<dbReference type="HAMAP" id="MF_02128">
    <property type="entry name" value="TMP_kinase"/>
    <property type="match status" value="1"/>
</dbReference>
<dbReference type="InterPro" id="IPR010918">
    <property type="entry name" value="PurM-like_C_dom"/>
</dbReference>
<dbReference type="SUPFAM" id="SSF56042">
    <property type="entry name" value="PurM C-terminal domain-like"/>
    <property type="match status" value="1"/>
</dbReference>
<dbReference type="CDD" id="cd02194">
    <property type="entry name" value="ThiL"/>
    <property type="match status" value="1"/>
</dbReference>
<comment type="caution">
    <text evidence="2">Lacks conserved residue(s) required for the propagation of feature annotation.</text>
</comment>
<dbReference type="InterPro" id="IPR006283">
    <property type="entry name" value="ThiL-like"/>
</dbReference>
<sequence>MGEFELIRRYFSPLAGQSRAGSLVLGPGDDCAIERVASGHELVFSVDTLVEGVHFPAGYDPEHLGWRSLAVAASDLAAMGAQPVCFTLALTLPEASPEWLDPFSRGLSRASRAFGLELAGGDTTRGPLTLSLQVHGEVPSGAALLRTGAEAGDFLCVSGTLGAAGAALDYLDSVSPSEDERAVLERYHAPVPRLNLGIALRGVASAAIDISDGLLADLGHILEASGVGADLDCQAMPVSSAVTRLKGQAEALRLALEAGDDYELCVAIPPALWKELPEAVRTQLSIVGKVVSESGITGIEGSLVAGGYDHFGSK</sequence>
<feature type="binding site" evidence="2">
    <location>
        <position position="122"/>
    </location>
    <ligand>
        <name>Mg(2+)</name>
        <dbReference type="ChEBI" id="CHEBI:18420"/>
        <label>1</label>
    </ligand>
</feature>